<dbReference type="RefSeq" id="WP_244674908.1">
    <property type="nucleotide sequence ID" value="NZ_CP095046.1"/>
</dbReference>
<dbReference type="AlphaFoldDB" id="A0A8T9Q4Z5"/>
<proteinExistence type="predicted"/>
<organism evidence="1 2">
    <name type="scientific">Hymenobacter cellulosilyticus</name>
    <dbReference type="NCBI Taxonomy" id="2932248"/>
    <lineage>
        <taxon>Bacteria</taxon>
        <taxon>Pseudomonadati</taxon>
        <taxon>Bacteroidota</taxon>
        <taxon>Cytophagia</taxon>
        <taxon>Cytophagales</taxon>
        <taxon>Hymenobacteraceae</taxon>
        <taxon>Hymenobacter</taxon>
    </lineage>
</organism>
<name>A0A8T9Q4Z5_9BACT</name>
<dbReference type="KEGG" id="hcu:MUN79_23250"/>
<sequence length="226" mass="24826">MTIKRIELGRAALAGLVGRIGQTTVAQDHTTTEVTRDRQTVKAEAAQKAEVLRLLVVALTKDAALRGELKKPLSKMLPGKDYELLAYLRKVDEAVDTLLPADLADAGYDPRVRQTLQSDVQELTATQGLTRQIEVGTSTATATLPELLAAARETLETELDPFVRAQELAQPELVRQYEAARTLVKTAATRKAEYRGRCATASRCWCMTGGRRAWWPPRWATAAARG</sequence>
<dbReference type="EMBL" id="CP095046">
    <property type="protein sequence ID" value="UOQ71501.1"/>
    <property type="molecule type" value="Genomic_DNA"/>
</dbReference>
<gene>
    <name evidence="1" type="ORF">MUN79_23250</name>
</gene>
<evidence type="ECO:0000313" key="1">
    <source>
        <dbReference type="EMBL" id="UOQ71501.1"/>
    </source>
</evidence>
<reference evidence="1" key="1">
    <citation type="submission" date="2022-04" db="EMBL/GenBank/DDBJ databases">
        <title>Hymenobacter sp. isolated from the air.</title>
        <authorList>
            <person name="Won M."/>
            <person name="Lee C.-M."/>
            <person name="Woen H.-Y."/>
            <person name="Kwon S.-W."/>
        </authorList>
    </citation>
    <scope>NUCLEOTIDE SEQUENCE</scope>
    <source>
        <strain evidence="1">5116S-3</strain>
    </source>
</reference>
<accession>A0A8T9Q4Z5</accession>
<dbReference type="Proteomes" id="UP000831796">
    <property type="component" value="Chromosome"/>
</dbReference>
<evidence type="ECO:0000313" key="2">
    <source>
        <dbReference type="Proteomes" id="UP000831796"/>
    </source>
</evidence>
<keyword evidence="2" id="KW-1185">Reference proteome</keyword>
<protein>
    <submittedName>
        <fullName evidence="1">Uncharacterized protein</fullName>
    </submittedName>
</protein>